<evidence type="ECO:0000313" key="2">
    <source>
        <dbReference type="Proteomes" id="UP001386955"/>
    </source>
</evidence>
<organism evidence="1 2">
    <name type="scientific">Psophocarpus tetragonolobus</name>
    <name type="common">Winged bean</name>
    <name type="synonym">Dolichos tetragonolobus</name>
    <dbReference type="NCBI Taxonomy" id="3891"/>
    <lineage>
        <taxon>Eukaryota</taxon>
        <taxon>Viridiplantae</taxon>
        <taxon>Streptophyta</taxon>
        <taxon>Embryophyta</taxon>
        <taxon>Tracheophyta</taxon>
        <taxon>Spermatophyta</taxon>
        <taxon>Magnoliopsida</taxon>
        <taxon>eudicotyledons</taxon>
        <taxon>Gunneridae</taxon>
        <taxon>Pentapetalae</taxon>
        <taxon>rosids</taxon>
        <taxon>fabids</taxon>
        <taxon>Fabales</taxon>
        <taxon>Fabaceae</taxon>
        <taxon>Papilionoideae</taxon>
        <taxon>50 kb inversion clade</taxon>
        <taxon>NPAAA clade</taxon>
        <taxon>indigoferoid/millettioid clade</taxon>
        <taxon>Phaseoleae</taxon>
        <taxon>Psophocarpus</taxon>
    </lineage>
</organism>
<comment type="caution">
    <text evidence="1">The sequence shown here is derived from an EMBL/GenBank/DDBJ whole genome shotgun (WGS) entry which is preliminary data.</text>
</comment>
<dbReference type="AlphaFoldDB" id="A0AAN9S663"/>
<dbReference type="EMBL" id="JAYMYS010000006">
    <property type="protein sequence ID" value="KAK7388389.1"/>
    <property type="molecule type" value="Genomic_DNA"/>
</dbReference>
<protein>
    <submittedName>
        <fullName evidence="1">Uncharacterized protein</fullName>
    </submittedName>
</protein>
<name>A0AAN9S663_PSOTE</name>
<accession>A0AAN9S663</accession>
<proteinExistence type="predicted"/>
<keyword evidence="2" id="KW-1185">Reference proteome</keyword>
<reference evidence="1 2" key="1">
    <citation type="submission" date="2024-01" db="EMBL/GenBank/DDBJ databases">
        <title>The genomes of 5 underutilized Papilionoideae crops provide insights into root nodulation and disease resistanc.</title>
        <authorList>
            <person name="Jiang F."/>
        </authorList>
    </citation>
    <scope>NUCLEOTIDE SEQUENCE [LARGE SCALE GENOMIC DNA]</scope>
    <source>
        <strain evidence="1">DUOXIRENSHENG_FW03</strain>
        <tissue evidence="1">Leaves</tissue>
    </source>
</reference>
<gene>
    <name evidence="1" type="ORF">VNO78_23205</name>
</gene>
<sequence length="87" mass="9520">MAESRSKQHRSPRFNKKIHISFLSLSFSSILWSHHCGAKCKVVALSAIDDIKQSPFNLQKKPKHPGVAEISTLAVVNEGSSGASQPH</sequence>
<dbReference type="Proteomes" id="UP001386955">
    <property type="component" value="Unassembled WGS sequence"/>
</dbReference>
<evidence type="ECO:0000313" key="1">
    <source>
        <dbReference type="EMBL" id="KAK7388389.1"/>
    </source>
</evidence>